<evidence type="ECO:0000256" key="9">
    <source>
        <dbReference type="ARBA" id="ARBA00023012"/>
    </source>
</evidence>
<dbReference type="PROSITE" id="PS50109">
    <property type="entry name" value="HIS_KIN"/>
    <property type="match status" value="1"/>
</dbReference>
<evidence type="ECO:0000256" key="5">
    <source>
        <dbReference type="ARBA" id="ARBA00022679"/>
    </source>
</evidence>
<evidence type="ECO:0000256" key="4">
    <source>
        <dbReference type="ARBA" id="ARBA00022553"/>
    </source>
</evidence>
<dbReference type="GO" id="GO:0016301">
    <property type="term" value="F:kinase activity"/>
    <property type="evidence" value="ECO:0007669"/>
    <property type="project" value="UniProtKB-KW"/>
</dbReference>
<dbReference type="InterPro" id="IPR050351">
    <property type="entry name" value="BphY/WalK/GraS-like"/>
</dbReference>
<dbReference type="SMART" id="SM00388">
    <property type="entry name" value="HisKA"/>
    <property type="match status" value="1"/>
</dbReference>
<dbReference type="PANTHER" id="PTHR45453:SF1">
    <property type="entry name" value="PHOSPHATE REGULON SENSOR PROTEIN PHOR"/>
    <property type="match status" value="1"/>
</dbReference>
<dbReference type="InterPro" id="IPR003661">
    <property type="entry name" value="HisK_dim/P_dom"/>
</dbReference>
<evidence type="ECO:0000256" key="3">
    <source>
        <dbReference type="ARBA" id="ARBA00012438"/>
    </source>
</evidence>
<dbReference type="Proteomes" id="UP001589619">
    <property type="component" value="Unassembled WGS sequence"/>
</dbReference>
<dbReference type="CDD" id="cd00082">
    <property type="entry name" value="HisKA"/>
    <property type="match status" value="1"/>
</dbReference>
<evidence type="ECO:0000256" key="2">
    <source>
        <dbReference type="ARBA" id="ARBA00004370"/>
    </source>
</evidence>
<evidence type="ECO:0000256" key="6">
    <source>
        <dbReference type="ARBA" id="ARBA00022741"/>
    </source>
</evidence>
<sequence length="588" mass="66829">MSRIRRRIAMHFTFQFFFLWVFVALCLFAGMLLLLQYLVNQDLKRTFPYGAVSNIATEATVEGDRVTIPQRWVDQLSAERYWLQIVNGEGRVIYTSNTPDRVKASYGATELLQIRETGRFESYRIMTELDTSDKRLLFMLGVEDPGADRLRGWVRDFAQGGSIRQDAMQELERQLGSSGDYVEVVDSGGNVLQTAGAPGRSEPYRPLELVAMSAEPALQTSDISVYYDGPTGNAWILHTVKESRSAIRQPILHDVIVSLVYMGLGMLLLTLAFAIWHGYRYGEPLLLFTDWFARMGKGRYHEALTEKDRKKVFRKNGAIRLRYRLYKEVIAGFYNMAAKLEATEKERRRLEKTREEWMTGISHDLRTPLATIQGYGHLLESGQFRFSDTELKEMGGMIRGKGDYMLELLHDFSLTFQLKNNADQMQRGTIELNELVRRTVLRYVNDVTIRHVDFVFEEHEEHLFIQANAKWFGRMLDNLITNAIKHNPEGTRIVVSTGKDAQQAVIVVEDNGRGMDEETKRNLFERYYRGTNTEEGADGAGLGMSIAKAIAEAHQGSIRVESEAGSGTKMVVRLPLRISDGTPADIGG</sequence>
<evidence type="ECO:0000313" key="12">
    <source>
        <dbReference type="EMBL" id="MFB9754995.1"/>
    </source>
</evidence>
<dbReference type="PANTHER" id="PTHR45453">
    <property type="entry name" value="PHOSPHATE REGULON SENSOR PROTEIN PHOR"/>
    <property type="match status" value="1"/>
</dbReference>
<comment type="caution">
    <text evidence="12">The sequence shown here is derived from an EMBL/GenBank/DDBJ whole genome shotgun (WGS) entry which is preliminary data.</text>
</comment>
<keyword evidence="13" id="KW-1185">Reference proteome</keyword>
<dbReference type="SUPFAM" id="SSF55874">
    <property type="entry name" value="ATPase domain of HSP90 chaperone/DNA topoisomerase II/histidine kinase"/>
    <property type="match status" value="1"/>
</dbReference>
<dbReference type="Pfam" id="PF02518">
    <property type="entry name" value="HATPase_c"/>
    <property type="match status" value="1"/>
</dbReference>
<keyword evidence="7 12" id="KW-0418">Kinase</keyword>
<feature type="domain" description="Histidine kinase" evidence="11">
    <location>
        <begin position="360"/>
        <end position="578"/>
    </location>
</feature>
<evidence type="ECO:0000256" key="1">
    <source>
        <dbReference type="ARBA" id="ARBA00000085"/>
    </source>
</evidence>
<evidence type="ECO:0000256" key="8">
    <source>
        <dbReference type="ARBA" id="ARBA00022840"/>
    </source>
</evidence>
<comment type="catalytic activity">
    <reaction evidence="1">
        <text>ATP + protein L-histidine = ADP + protein N-phospho-L-histidine.</text>
        <dbReference type="EC" id="2.7.13.3"/>
    </reaction>
</comment>
<gene>
    <name evidence="12" type="ORF">ACFFNY_25760</name>
</gene>
<dbReference type="EC" id="2.7.13.3" evidence="3"/>
<comment type="subcellular location">
    <subcellularLocation>
        <location evidence="2">Membrane</location>
    </subcellularLocation>
</comment>
<dbReference type="Pfam" id="PF00512">
    <property type="entry name" value="HisKA"/>
    <property type="match status" value="1"/>
</dbReference>
<dbReference type="InterPro" id="IPR036097">
    <property type="entry name" value="HisK_dim/P_sf"/>
</dbReference>
<dbReference type="Gene3D" id="1.10.287.130">
    <property type="match status" value="1"/>
</dbReference>
<keyword evidence="4" id="KW-0597">Phosphoprotein</keyword>
<dbReference type="RefSeq" id="WP_344909062.1">
    <property type="nucleotide sequence ID" value="NZ_BAAAYO010000007.1"/>
</dbReference>
<keyword evidence="8" id="KW-0067">ATP-binding</keyword>
<dbReference type="EMBL" id="JBHMAG010000017">
    <property type="protein sequence ID" value="MFB9754995.1"/>
    <property type="molecule type" value="Genomic_DNA"/>
</dbReference>
<accession>A0ABV5W341</accession>
<keyword evidence="5" id="KW-0808">Transferase</keyword>
<keyword evidence="9" id="KW-0902">Two-component regulatory system</keyword>
<dbReference type="SUPFAM" id="SSF47384">
    <property type="entry name" value="Homodimeric domain of signal transducing histidine kinase"/>
    <property type="match status" value="1"/>
</dbReference>
<keyword evidence="10" id="KW-1133">Transmembrane helix</keyword>
<evidence type="ECO:0000256" key="10">
    <source>
        <dbReference type="SAM" id="Phobius"/>
    </source>
</evidence>
<evidence type="ECO:0000313" key="13">
    <source>
        <dbReference type="Proteomes" id="UP001589619"/>
    </source>
</evidence>
<dbReference type="InterPro" id="IPR005467">
    <property type="entry name" value="His_kinase_dom"/>
</dbReference>
<evidence type="ECO:0000259" key="11">
    <source>
        <dbReference type="PROSITE" id="PS50109"/>
    </source>
</evidence>
<keyword evidence="10" id="KW-0812">Transmembrane</keyword>
<dbReference type="InterPro" id="IPR003594">
    <property type="entry name" value="HATPase_dom"/>
</dbReference>
<keyword evidence="6" id="KW-0547">Nucleotide-binding</keyword>
<protein>
    <recommendedName>
        <fullName evidence="3">histidine kinase</fullName>
        <ecNumber evidence="3">2.7.13.3</ecNumber>
    </recommendedName>
</protein>
<dbReference type="SMART" id="SM00387">
    <property type="entry name" value="HATPase_c"/>
    <property type="match status" value="1"/>
</dbReference>
<dbReference type="Gene3D" id="3.30.565.10">
    <property type="entry name" value="Histidine kinase-like ATPase, C-terminal domain"/>
    <property type="match status" value="1"/>
</dbReference>
<dbReference type="InterPro" id="IPR004358">
    <property type="entry name" value="Sig_transdc_His_kin-like_C"/>
</dbReference>
<reference evidence="12 13" key="1">
    <citation type="submission" date="2024-09" db="EMBL/GenBank/DDBJ databases">
        <authorList>
            <person name="Sun Q."/>
            <person name="Mori K."/>
        </authorList>
    </citation>
    <scope>NUCLEOTIDE SEQUENCE [LARGE SCALE GENOMIC DNA]</scope>
    <source>
        <strain evidence="12 13">JCM 12520</strain>
    </source>
</reference>
<feature type="transmembrane region" description="Helical" evidence="10">
    <location>
        <begin position="12"/>
        <end position="39"/>
    </location>
</feature>
<proteinExistence type="predicted"/>
<feature type="transmembrane region" description="Helical" evidence="10">
    <location>
        <begin position="255"/>
        <end position="276"/>
    </location>
</feature>
<name>A0ABV5W341_9BACL</name>
<evidence type="ECO:0000256" key="7">
    <source>
        <dbReference type="ARBA" id="ARBA00022777"/>
    </source>
</evidence>
<dbReference type="CDD" id="cd00075">
    <property type="entry name" value="HATPase"/>
    <property type="match status" value="1"/>
</dbReference>
<dbReference type="PRINTS" id="PR00344">
    <property type="entry name" value="BCTRLSENSOR"/>
</dbReference>
<dbReference type="InterPro" id="IPR036890">
    <property type="entry name" value="HATPase_C_sf"/>
</dbReference>
<organism evidence="12 13">
    <name type="scientific">Paenibacillus hodogayensis</name>
    <dbReference type="NCBI Taxonomy" id="279208"/>
    <lineage>
        <taxon>Bacteria</taxon>
        <taxon>Bacillati</taxon>
        <taxon>Bacillota</taxon>
        <taxon>Bacilli</taxon>
        <taxon>Bacillales</taxon>
        <taxon>Paenibacillaceae</taxon>
        <taxon>Paenibacillus</taxon>
    </lineage>
</organism>
<keyword evidence="10" id="KW-0472">Membrane</keyword>